<reference evidence="11 12" key="1">
    <citation type="submission" date="2015-09" db="EMBL/GenBank/DDBJ databases">
        <title>Sorangium comparison.</title>
        <authorList>
            <person name="Zaburannyi N."/>
            <person name="Bunk B."/>
            <person name="Overmann J."/>
            <person name="Mueller R."/>
        </authorList>
    </citation>
    <scope>NUCLEOTIDE SEQUENCE [LARGE SCALE GENOMIC DNA]</scope>
    <source>
        <strain evidence="11 12">So ce836</strain>
    </source>
</reference>
<keyword evidence="3" id="KW-0245">EGF-like domain</keyword>
<evidence type="ECO:0000256" key="4">
    <source>
        <dbReference type="ARBA" id="ARBA00022729"/>
    </source>
</evidence>
<evidence type="ECO:0000256" key="2">
    <source>
        <dbReference type="ARBA" id="ARBA00022525"/>
    </source>
</evidence>
<dbReference type="Pfam" id="PF25020">
    <property type="entry name" value="TTR_TEN1-4"/>
    <property type="match status" value="1"/>
</dbReference>
<dbReference type="InterPro" id="IPR011042">
    <property type="entry name" value="6-blade_b-propeller_TolB-like"/>
</dbReference>
<dbReference type="EMBL" id="CP012672">
    <property type="protein sequence ID" value="AUX30864.1"/>
    <property type="molecule type" value="Genomic_DNA"/>
</dbReference>
<protein>
    <recommendedName>
        <fullName evidence="13">DNRLRE domain-containing protein</fullName>
    </recommendedName>
</protein>
<evidence type="ECO:0000313" key="11">
    <source>
        <dbReference type="EMBL" id="AUX30864.1"/>
    </source>
</evidence>
<evidence type="ECO:0000256" key="3">
    <source>
        <dbReference type="ARBA" id="ARBA00022536"/>
    </source>
</evidence>
<dbReference type="PANTHER" id="PTHR11219:SF69">
    <property type="entry name" value="TENEURIN-A"/>
    <property type="match status" value="1"/>
</dbReference>
<keyword evidence="2" id="KW-0964">Secreted</keyword>
<dbReference type="Pfam" id="PF00526">
    <property type="entry name" value="Dicty_CTDC"/>
    <property type="match status" value="2"/>
</dbReference>
<comment type="subcellular location">
    <subcellularLocation>
        <location evidence="1">Secreted</location>
    </subcellularLocation>
</comment>
<dbReference type="NCBIfam" id="NF033679">
    <property type="entry name" value="DNRLRE_dom"/>
    <property type="match status" value="1"/>
</dbReference>
<dbReference type="InterPro" id="IPR001673">
    <property type="entry name" value="S_mold_repeat"/>
</dbReference>
<evidence type="ECO:0000256" key="6">
    <source>
        <dbReference type="ARBA" id="ARBA00023157"/>
    </source>
</evidence>
<feature type="region of interest" description="Disordered" evidence="7">
    <location>
        <begin position="1676"/>
        <end position="1695"/>
    </location>
</feature>
<evidence type="ECO:0000256" key="5">
    <source>
        <dbReference type="ARBA" id="ARBA00022737"/>
    </source>
</evidence>
<keyword evidence="4" id="KW-0732">Signal</keyword>
<dbReference type="SUPFAM" id="SSF63829">
    <property type="entry name" value="Calcium-dependent phosphotriesterase"/>
    <property type="match status" value="2"/>
</dbReference>
<dbReference type="NCBIfam" id="TIGR03696">
    <property type="entry name" value="Rhs_assc_core"/>
    <property type="match status" value="1"/>
</dbReference>
<evidence type="ECO:0000256" key="1">
    <source>
        <dbReference type="ARBA" id="ARBA00004613"/>
    </source>
</evidence>
<evidence type="ECO:0000259" key="8">
    <source>
        <dbReference type="Pfam" id="PF24517"/>
    </source>
</evidence>
<gene>
    <name evidence="11" type="ORF">SOCE836_029780</name>
</gene>
<dbReference type="Proteomes" id="UP000295497">
    <property type="component" value="Chromosome"/>
</dbReference>
<evidence type="ECO:0000259" key="10">
    <source>
        <dbReference type="Pfam" id="PF25023"/>
    </source>
</evidence>
<keyword evidence="5" id="KW-0677">Repeat</keyword>
<accession>A0A4P2QLF8</accession>
<feature type="domain" description="Teneurin-like YD-shell" evidence="10">
    <location>
        <begin position="1248"/>
        <end position="2120"/>
    </location>
</feature>
<name>A0A4P2QLF8_SORCE</name>
<evidence type="ECO:0000256" key="7">
    <source>
        <dbReference type="SAM" id="MobiDB-lite"/>
    </source>
</evidence>
<dbReference type="GO" id="GO:0005576">
    <property type="term" value="C:extracellular region"/>
    <property type="evidence" value="ECO:0007669"/>
    <property type="project" value="UniProtKB-SubCell"/>
</dbReference>
<dbReference type="InterPro" id="IPR008969">
    <property type="entry name" value="CarboxyPept-like_regulatory"/>
</dbReference>
<dbReference type="InterPro" id="IPR056820">
    <property type="entry name" value="TEN_TTR-like"/>
</dbReference>
<dbReference type="InterPro" id="IPR006530">
    <property type="entry name" value="YD"/>
</dbReference>
<feature type="domain" description="Teneurin TTR-like" evidence="9">
    <location>
        <begin position="337"/>
        <end position="426"/>
    </location>
</feature>
<dbReference type="NCBIfam" id="TIGR01643">
    <property type="entry name" value="YD_repeat_2x"/>
    <property type="match status" value="1"/>
</dbReference>
<evidence type="ECO:0008006" key="13">
    <source>
        <dbReference type="Google" id="ProtNLM"/>
    </source>
</evidence>
<dbReference type="InterPro" id="IPR055372">
    <property type="entry name" value="CBM96"/>
</dbReference>
<dbReference type="Pfam" id="PF24517">
    <property type="entry name" value="CBM96"/>
    <property type="match status" value="1"/>
</dbReference>
<evidence type="ECO:0000313" key="12">
    <source>
        <dbReference type="Proteomes" id="UP000295497"/>
    </source>
</evidence>
<dbReference type="SUPFAM" id="SSF49464">
    <property type="entry name" value="Carboxypeptidase regulatory domain-like"/>
    <property type="match status" value="1"/>
</dbReference>
<dbReference type="PANTHER" id="PTHR11219">
    <property type="entry name" value="TENEURIN AND N-ACETYLGLUCOSAMINE-1-PHOSPHODIESTER ALPHA-N-ACETYLGLUCOSAMINIDASE"/>
    <property type="match status" value="1"/>
</dbReference>
<proteinExistence type="predicted"/>
<dbReference type="Gene3D" id="2.180.10.10">
    <property type="entry name" value="RHS repeat-associated core"/>
    <property type="match status" value="2"/>
</dbReference>
<dbReference type="InterPro" id="IPR051216">
    <property type="entry name" value="Teneurin"/>
</dbReference>
<evidence type="ECO:0000259" key="9">
    <source>
        <dbReference type="Pfam" id="PF25020"/>
    </source>
</evidence>
<dbReference type="InterPro" id="IPR056823">
    <property type="entry name" value="TEN-like_YD-shell"/>
</dbReference>
<dbReference type="InterPro" id="IPR022385">
    <property type="entry name" value="Rhs_assc_core"/>
</dbReference>
<organism evidence="11 12">
    <name type="scientific">Sorangium cellulosum</name>
    <name type="common">Polyangium cellulosum</name>
    <dbReference type="NCBI Taxonomy" id="56"/>
    <lineage>
        <taxon>Bacteria</taxon>
        <taxon>Pseudomonadati</taxon>
        <taxon>Myxococcota</taxon>
        <taxon>Polyangia</taxon>
        <taxon>Polyangiales</taxon>
        <taxon>Polyangiaceae</taxon>
        <taxon>Sorangium</taxon>
    </lineage>
</organism>
<dbReference type="Pfam" id="PF25023">
    <property type="entry name" value="TEN_YD-shell"/>
    <property type="match status" value="1"/>
</dbReference>
<feature type="domain" description="Carbohydrate-binding module family 96" evidence="8">
    <location>
        <begin position="114"/>
        <end position="235"/>
    </location>
</feature>
<keyword evidence="6" id="KW-1015">Disulfide bond</keyword>
<sequence>MATKIAARLLARRHRRASLQALEIFEPRNRYRRRYPLLANGVLLSAIAFGAGCGSGSPNEELHGTAKLALEDPTCVTIQRGTAGAVEDATIWETFPTWSDSTVLLRTGTLAEFGVRHAVLRFDLSPVPAGANVVSATLRLEQIFRDTTSSSTINIHRILSPWTESTVTWQSLGNGSDFDSAIAASFQSLPGAGIRSADLTSLAAAWLAGTVPNHGVLLEEAPVLTTSFPSSEEPTVSRRPSLEVCYTTESTCAGTLDDGDACTTDTCDPVLGIVHTPISTDDSDPSTIDTCDPATGAVTHVACPALDPTVATRLIDAVGCIYQGPSAPQTGVTATFAAGTVAVVKGKVATRAGVPISGVQVSVLGHDVEDAESFGRVLTRADGAFELVVRGGQPLTISYEKAGYLPSQRQVATSWQRWSDAPDVVLIERDPVVTPVELGSATEIQVARGSVQTDESGTRQATLLFPPGTSGTMTVPDPNGPPGAMTTVALPAEVHVRATEYTVGPNGPEAMPGTLPAASAYTYAVELGLDEAVAAGATNVEFTQPVPFYVENFLSFPVGTPVPLGYYDAQQGIWIPSEDGRVIEILDVSGGVASLDVDGDDVADDASALDELGITAEELEQLGALYTAGTSLWRVQVTHFTPWDTNWPFGPPDDAVPPPDGSGAATDLPCNTCKATGSIIECESQVLGERLPVSGTPFSLHYQSDRTLGRRDLYRLPIPLTKATVHSKLLRIGVGVTIAGRSFGYAQSCPCAPNQEYVFEWDGKDALGRDVAGKQPVVVDIGYTYEGEYKKPNLSGTAGGGTVSGGGGSFGRLGGDRISGNRTRQDITLHRRWESTLGAWHNDADALGGLSLSEHHAYDPVTSILYRGDGERRTGRDLPNSLRRVAGEIPSSSVAAADGINAAVAYIGIPRGVAVGPDGSVYFPDTGTYRVRKIGPDGIISTVAGVYNQFGYNGDNRPATTALLGSLDFMTIGPEGSIYFKDGCRIRRVAPDGIIWNVAGNGSCSLANAPSNVAATSVPLGDSVYGISVAPDGALYIAMRTRVRMVTPDGIISTVAGTGDIGHSVDGVRATEAQFAWITAVAAAPDGGFYLAESGGAIGSAGNFIRRVDLNGVLTTVGGLAGESTGQTGNGGPATSAFLGSPQALALGPDGSIYFTTQRIADHDYPTLRRISPDGIITTIAGNRGTLPTLCSSEHCGLDGPATKAWFIRPRGLAVTPNGEIFIADGVQATNSLIVRLKAPFPGVAPGNITVPSEDGTEYYVFDERGRHLATKDALLGVTRYQFGYDPEGRLTTVTDVDGQVTTIQRDSSGVATAIVAPTLQTTSLAMDAEGYLWTLTNPANETTTLEYYPGTGLLMSMLEPLGRLHEFEYDEGRLIRDDDPADGFQTLSRTDTSSGYSVTLTTAEGRTRTHAIEKLAAGGEQRTHTGWNGLSTVVSMDPNGSITITKPDGTAVSTELTGDPRFGVQAPIIGKETYTTPLGRQMQITRARSVLPPNDLDITALTETTTVNGQVFTDVFDKASGTVVHTLPSGRHVTTTLNAQGRVAEIAVPGVLPLQATYHPNGRLHTLVQGSRTWTYTYEDNGWLTTVTQPLNHTTIVGHDPVGRVTQVTRPDNEIFGASYDAGGLVQSVTPPDRPAHTFGHTPTALLEQYLAPEVGGIARETSWSYDLDRLLTSSTRPGEPATVHTPDPTTGRPMLVTLPAGLGTIQYGYHPTTGHLASIAGPSGLSVAYGYDGALLTSRTWTTTGTGSSLGAVHWTYDNNFRIASERVNSGTALSFGYDADGFLNQAGGLTLHRHPQNGLYTGSSVGVVSDTVSPDDYGAVDTYVAQVAGSAVYEVSYTPDALGRIDQRTETIMGETHAYDYAYDLAGRLTDVVRDGVLTAHYDYDANGNRLARTSPAGAEGGTYDDQDRLLTYGTRTYVTSPAGDRTSVTDTATGATTTFTYDPGGNLRHVDLPDGAELDYLIDGEGHRVWKQRNGVNVQGFLYRSALQPVAELDGAGTVVARFVYAQGRNVPDLVLKGGAAYRILTDHLGSPRLVVDAASGEVAQRLDYDEWGNVTLDTNPGFQPFGFAGGLYDRETKLVRFGARDYDPSVGRWTSKDASGFTGGPNFYAYGHNDPVNYVDPDGRLGILATAGIGFVAGGVGSIIMQGLTKGFGCVDYGEAAIAATAGGLAGLGVGWLGTGVWGSALIGGFASEGQYLTTAAYYGQDTTGEGIAGAALLGAVGGGFAAWASPSPVATMQFVESSAISGAVNSGLARALNDAPQVFAATSLRSIGANVGAGIYSNGPSK</sequence>
<dbReference type="Gene3D" id="2.120.10.30">
    <property type="entry name" value="TolB, C-terminal domain"/>
    <property type="match status" value="3"/>
</dbReference>